<evidence type="ECO:0000313" key="2">
    <source>
        <dbReference type="Proteomes" id="UP000790377"/>
    </source>
</evidence>
<comment type="caution">
    <text evidence="1">The sequence shown here is derived from an EMBL/GenBank/DDBJ whole genome shotgun (WGS) entry which is preliminary data.</text>
</comment>
<reference evidence="1" key="1">
    <citation type="journal article" date="2021" name="New Phytol.">
        <title>Evolutionary innovations through gain and loss of genes in the ectomycorrhizal Boletales.</title>
        <authorList>
            <person name="Wu G."/>
            <person name="Miyauchi S."/>
            <person name="Morin E."/>
            <person name="Kuo A."/>
            <person name="Drula E."/>
            <person name="Varga T."/>
            <person name="Kohler A."/>
            <person name="Feng B."/>
            <person name="Cao Y."/>
            <person name="Lipzen A."/>
            <person name="Daum C."/>
            <person name="Hundley H."/>
            <person name="Pangilinan J."/>
            <person name="Johnson J."/>
            <person name="Barry K."/>
            <person name="LaButti K."/>
            <person name="Ng V."/>
            <person name="Ahrendt S."/>
            <person name="Min B."/>
            <person name="Choi I.G."/>
            <person name="Park H."/>
            <person name="Plett J.M."/>
            <person name="Magnuson J."/>
            <person name="Spatafora J.W."/>
            <person name="Nagy L.G."/>
            <person name="Henrissat B."/>
            <person name="Grigoriev I.V."/>
            <person name="Yang Z.L."/>
            <person name="Xu J."/>
            <person name="Martin F.M."/>
        </authorList>
    </citation>
    <scope>NUCLEOTIDE SEQUENCE</scope>
    <source>
        <strain evidence="1">ATCC 28755</strain>
    </source>
</reference>
<dbReference type="Proteomes" id="UP000790377">
    <property type="component" value="Unassembled WGS sequence"/>
</dbReference>
<proteinExistence type="predicted"/>
<gene>
    <name evidence="1" type="ORF">BJ138DRAFT_1019005</name>
</gene>
<keyword evidence="2" id="KW-1185">Reference proteome</keyword>
<evidence type="ECO:0000313" key="1">
    <source>
        <dbReference type="EMBL" id="KAH7904544.1"/>
    </source>
</evidence>
<name>A0ACB7ZUK8_9AGAM</name>
<dbReference type="EMBL" id="MU268437">
    <property type="protein sequence ID" value="KAH7904544.1"/>
    <property type="molecule type" value="Genomic_DNA"/>
</dbReference>
<organism evidence="1 2">
    <name type="scientific">Hygrophoropsis aurantiaca</name>
    <dbReference type="NCBI Taxonomy" id="72124"/>
    <lineage>
        <taxon>Eukaryota</taxon>
        <taxon>Fungi</taxon>
        <taxon>Dikarya</taxon>
        <taxon>Basidiomycota</taxon>
        <taxon>Agaricomycotina</taxon>
        <taxon>Agaricomycetes</taxon>
        <taxon>Agaricomycetidae</taxon>
        <taxon>Boletales</taxon>
        <taxon>Coniophorineae</taxon>
        <taxon>Hygrophoropsidaceae</taxon>
        <taxon>Hygrophoropsis</taxon>
    </lineage>
</organism>
<protein>
    <submittedName>
        <fullName evidence="1">ABC-2 type transporter-domain-containing protein</fullName>
    </submittedName>
</protein>
<sequence>MHRAHTSESQSAYRGDNSSSSPAGLPSKGQRPPESGISVNTPCDEPEFDFEQVLKDVVRRSGEEGINTRELGVMFQDLRVVGAGAQLSFQPTLGSLFNPAAILRDISAIRHPTVRDILEGFEGVVTPGEMLLVLGRPGSGCSTFLKTIANHRGEYHAVEGKVCYDSFTPKEVEQRYRGDVTYCPEDDVHFPTLTVEETLSFAVKTRTPQSRFSNTSRTEFNDSAVDVLTRVFGLRHVKGTVIGDAAIHGASGGEKKRVSIAEALACRSLIGTWDNSTRGLDSSTALEFIRALRIVTDIGRVTTLVSIYQAGEQLYDLFDKVCVIAEGKMIYFGPAKEAKQYFIDMGYEPLNRQTTADFLASVTDSNSRKVRLGYESIVPRTAAQMAANFKSSRLGHLNRQSIDDYRDRYVNKPDRKADYKISAGQDHARHAPKRNAYIISVPMQLRAVMRRKMQIVNGDMTALAVQFGAHIFEAIIMGTVFLKLPDTASVYFSRGGILFFVLFFGALFAIAEIPALFAQRPIVLRHQKAAMYFPFVEALAHMVVDIPTTLGTQFIFCVTVYYLAGLQKTVAQFFTFYLVVFTMTTTMKAFFRAITASFKTGSAAMSLAGAAVFIISLYTGYVIPRPSISGGLQWITYLNPLRYGFEAILVNEFHTLSGTCSTLVPQGPGYENISLANQVCTIAGSQPGEVTVDGNLFIYLSYGYEYSDLWRNYGIICAFGLGFVVILLLVTEINTSSSLNTTVTLFKQGSTPPVLGNNANDEEKSAPIGLEPPSTDTTVANLPKSVNFETTDVFSWKHVQYTIPISRGESRRLLDDVSGYVEPGKLTVLMGETGAGKTTLLNVLAQRAKTGEVLGDCFVNGQPLPVDFQAQTGYCQQMDTHLPEATVREALLFSATLRQPPSVPQAEKEAYVEDCLRMCGLEAYGDAIVGSLGVEHRKRTTIGVELAARPKLLLFLDEPTSGLDSQSAWAILKFLRELADNGQAILCTIHQPSAELFQGFDRLLLLGKGGQTIYSGEIGDTSSTMLSYFEKNGATHCDANANPAEYMLDVIGAGAATSTSVDWHDIWKRSPEASDLQAQIEKIHTEGRARPVDRTGRHYEFATPWIHQLLVLMHRGFQSYWRNPTYLMAKLVLNVAGGLILGFTFFQTESNLQGTQNKLFLTFMATIICVPLVHQLQAVCIGMRAVYEIRERPSRMYTWTALITSQFLIEIPWNILGSSLFFFCWYWTVGFNSDRAVYTYLTYAVAFPLYYTTIGQAVAAMAPSPLIAVMLSVALFSFVIIFDGVMQPFKQLGWWRWMYRVSPFTYLMEGLLGQAIGGQPITCASTELVTILPLLGTSCTTYMTPFVSMVGGYLVTANNECQYCPYQTTDQFLLNTFNIEYSHHWRNLGIFLGAVVFNGVSTFALMYMFRIRSGSVFCSLTQKLRRRK</sequence>
<accession>A0ACB7ZUK8</accession>